<keyword evidence="4 6" id="KW-0472">Membrane</keyword>
<evidence type="ECO:0000256" key="5">
    <source>
        <dbReference type="SAM" id="MobiDB-lite"/>
    </source>
</evidence>
<evidence type="ECO:0000313" key="8">
    <source>
        <dbReference type="Proteomes" id="UP000009877"/>
    </source>
</evidence>
<reference evidence="7 8" key="1">
    <citation type="journal article" date="2014" name="Genome Announc.">
        <title>Draft Genome Sequence of Kocuria palustris PEL.</title>
        <authorList>
            <person name="Sharma G."/>
            <person name="Khatri I."/>
            <person name="Subramanian S."/>
        </authorList>
    </citation>
    <scope>NUCLEOTIDE SEQUENCE [LARGE SCALE GENOMIC DNA]</scope>
    <source>
        <strain evidence="7 8">PEL</strain>
    </source>
</reference>
<proteinExistence type="predicted"/>
<feature type="transmembrane region" description="Helical" evidence="6">
    <location>
        <begin position="91"/>
        <end position="108"/>
    </location>
</feature>
<dbReference type="RefSeq" id="WP_006213248.1">
    <property type="nucleotide sequence ID" value="NZ_ANHZ02000001.1"/>
</dbReference>
<evidence type="ECO:0000256" key="3">
    <source>
        <dbReference type="ARBA" id="ARBA00022989"/>
    </source>
</evidence>
<protein>
    <recommendedName>
        <fullName evidence="9">DUF4870 domain-containing protein</fullName>
    </recommendedName>
</protein>
<feature type="transmembrane region" description="Helical" evidence="6">
    <location>
        <begin position="114"/>
        <end position="137"/>
    </location>
</feature>
<evidence type="ECO:0008006" key="9">
    <source>
        <dbReference type="Google" id="ProtNLM"/>
    </source>
</evidence>
<accession>M2YHC9</accession>
<dbReference type="Proteomes" id="UP000009877">
    <property type="component" value="Unassembled WGS sequence"/>
</dbReference>
<keyword evidence="8" id="KW-1185">Reference proteome</keyword>
<evidence type="ECO:0000313" key="7">
    <source>
        <dbReference type="EMBL" id="EME37905.1"/>
    </source>
</evidence>
<evidence type="ECO:0000256" key="1">
    <source>
        <dbReference type="ARBA" id="ARBA00004141"/>
    </source>
</evidence>
<organism evidence="7 8">
    <name type="scientific">Kocuria palustris PEL</name>
    <dbReference type="NCBI Taxonomy" id="1236550"/>
    <lineage>
        <taxon>Bacteria</taxon>
        <taxon>Bacillati</taxon>
        <taxon>Actinomycetota</taxon>
        <taxon>Actinomycetes</taxon>
        <taxon>Micrococcales</taxon>
        <taxon>Micrococcaceae</taxon>
        <taxon>Kocuria</taxon>
    </lineage>
</organism>
<dbReference type="InterPro" id="IPR019109">
    <property type="entry name" value="MamF_MmsF"/>
</dbReference>
<dbReference type="AlphaFoldDB" id="M2YHC9"/>
<evidence type="ECO:0000256" key="4">
    <source>
        <dbReference type="ARBA" id="ARBA00023136"/>
    </source>
</evidence>
<evidence type="ECO:0000256" key="6">
    <source>
        <dbReference type="SAM" id="Phobius"/>
    </source>
</evidence>
<dbReference type="Pfam" id="PF09685">
    <property type="entry name" value="MamF_MmsF"/>
    <property type="match status" value="1"/>
</dbReference>
<keyword evidence="3 6" id="KW-1133">Transmembrane helix</keyword>
<sequence>MAVSSSSPQRLSDSGAEPADPGSDDQAALAPNEYEGLSAQPGPVSVSDDQQLATLTHMLGVVGCVPSMIIHRWARGRARFTEQESLEAANFTLLPTLVVIAGALLAFIPWVGWIFAILAAAAWLILAISSVAAAVSANSGRPYRYRLNWYLYDALASRRQERRRERETSGPVTAQGQVVTPSGRTADAPEPGAGAQN</sequence>
<comment type="caution">
    <text evidence="7">The sequence shown here is derived from an EMBL/GenBank/DDBJ whole genome shotgun (WGS) entry which is preliminary data.</text>
</comment>
<keyword evidence="2 6" id="KW-0812">Transmembrane</keyword>
<feature type="region of interest" description="Disordered" evidence="5">
    <location>
        <begin position="1"/>
        <end position="32"/>
    </location>
</feature>
<comment type="subcellular location">
    <subcellularLocation>
        <location evidence="1">Membrane</location>
        <topology evidence="1">Multi-pass membrane protein</topology>
    </subcellularLocation>
</comment>
<feature type="compositionally biased region" description="Polar residues" evidence="5">
    <location>
        <begin position="1"/>
        <end position="12"/>
    </location>
</feature>
<gene>
    <name evidence="7" type="ORF">C884_00100</name>
</gene>
<dbReference type="EMBL" id="ANHZ02000001">
    <property type="protein sequence ID" value="EME37905.1"/>
    <property type="molecule type" value="Genomic_DNA"/>
</dbReference>
<name>M2YHC9_9MICC</name>
<evidence type="ECO:0000256" key="2">
    <source>
        <dbReference type="ARBA" id="ARBA00022692"/>
    </source>
</evidence>
<feature type="region of interest" description="Disordered" evidence="5">
    <location>
        <begin position="162"/>
        <end position="197"/>
    </location>
</feature>
<feature type="transmembrane region" description="Helical" evidence="6">
    <location>
        <begin position="52"/>
        <end position="70"/>
    </location>
</feature>
<feature type="compositionally biased region" description="Polar residues" evidence="5">
    <location>
        <begin position="170"/>
        <end position="183"/>
    </location>
</feature>